<dbReference type="PANTHER" id="PTHR43628">
    <property type="entry name" value="ACTIVATOR OF C KINASE PROTEIN 1-RELATED"/>
    <property type="match status" value="1"/>
</dbReference>
<organism evidence="1 2">
    <name type="scientific">Funneliformis geosporum</name>
    <dbReference type="NCBI Taxonomy" id="1117311"/>
    <lineage>
        <taxon>Eukaryota</taxon>
        <taxon>Fungi</taxon>
        <taxon>Fungi incertae sedis</taxon>
        <taxon>Mucoromycota</taxon>
        <taxon>Glomeromycotina</taxon>
        <taxon>Glomeromycetes</taxon>
        <taxon>Glomerales</taxon>
        <taxon>Glomeraceae</taxon>
        <taxon>Funneliformis</taxon>
    </lineage>
</organism>
<dbReference type="SMART" id="SM00671">
    <property type="entry name" value="SEL1"/>
    <property type="match status" value="6"/>
</dbReference>
<dbReference type="InterPro" id="IPR011990">
    <property type="entry name" value="TPR-like_helical_dom_sf"/>
</dbReference>
<dbReference type="SUPFAM" id="SSF81901">
    <property type="entry name" value="HCP-like"/>
    <property type="match status" value="2"/>
</dbReference>
<keyword evidence="2" id="KW-1185">Reference proteome</keyword>
<comment type="caution">
    <text evidence="1">The sequence shown here is derived from an EMBL/GenBank/DDBJ whole genome shotgun (WGS) entry which is preliminary data.</text>
</comment>
<dbReference type="InterPro" id="IPR006597">
    <property type="entry name" value="Sel1-like"/>
</dbReference>
<dbReference type="OrthoDB" id="2425131at2759"/>
<dbReference type="AlphaFoldDB" id="A0A9W4SK74"/>
<dbReference type="EMBL" id="CAMKVN010000898">
    <property type="protein sequence ID" value="CAI2172114.1"/>
    <property type="molecule type" value="Genomic_DNA"/>
</dbReference>
<dbReference type="Proteomes" id="UP001153678">
    <property type="component" value="Unassembled WGS sequence"/>
</dbReference>
<protein>
    <submittedName>
        <fullName evidence="1">17575_t:CDS:1</fullName>
    </submittedName>
</protein>
<dbReference type="Gene3D" id="1.25.40.10">
    <property type="entry name" value="Tetratricopeptide repeat domain"/>
    <property type="match status" value="3"/>
</dbReference>
<sequence>MNNQVEMISFEMIKQRAEYCDCKISQYILGGLYEKGEGTEVNYEKAFYWYEISANNDYEYAFIITGYLCEHGIGTKVNLGKAFYWYVRSAQVGSSIGQDNVGRFYENGQGVEKDLYKAFYWYLLAAMNNYHYAQYNLGRLYEKGEGTIKDLTKAKTWYLATEKSGHLLAQHKLMLGYCYVNGIGTEINKEKGLELYDVMIDDLDEVNYWFARAAGDDNKEALYKLGEFYEMGYDEVSRSVVRALEFYKKSANQGFINAQIKVEYYYDHGIFVDVDKARQ</sequence>
<dbReference type="Pfam" id="PF08238">
    <property type="entry name" value="Sel1"/>
    <property type="match status" value="6"/>
</dbReference>
<dbReference type="InterPro" id="IPR052945">
    <property type="entry name" value="Mitotic_Regulator"/>
</dbReference>
<accession>A0A9W4SK74</accession>
<evidence type="ECO:0000313" key="1">
    <source>
        <dbReference type="EMBL" id="CAI2172114.1"/>
    </source>
</evidence>
<name>A0A9W4SK74_9GLOM</name>
<proteinExistence type="predicted"/>
<reference evidence="1" key="1">
    <citation type="submission" date="2022-08" db="EMBL/GenBank/DDBJ databases">
        <authorList>
            <person name="Kallberg Y."/>
            <person name="Tangrot J."/>
            <person name="Rosling A."/>
        </authorList>
    </citation>
    <scope>NUCLEOTIDE SEQUENCE</scope>
    <source>
        <strain evidence="1">Wild A</strain>
    </source>
</reference>
<dbReference type="PANTHER" id="PTHR43628:SF1">
    <property type="entry name" value="CHITIN SYNTHASE REGULATORY FACTOR 2-RELATED"/>
    <property type="match status" value="1"/>
</dbReference>
<gene>
    <name evidence="1" type="ORF">FWILDA_LOCUS5416</name>
</gene>
<evidence type="ECO:0000313" key="2">
    <source>
        <dbReference type="Proteomes" id="UP001153678"/>
    </source>
</evidence>